<gene>
    <name evidence="2" type="ORF">A2729_04335</name>
</gene>
<dbReference type="AlphaFoldDB" id="A0A1G1XVY2"/>
<dbReference type="InterPro" id="IPR019476">
    <property type="entry name" value="T4SS_TraD_DNA-bd"/>
</dbReference>
<proteinExistence type="predicted"/>
<sequence>MAPPPNLPQEGLLLGENIYRGVKTNVYLKTDDRRRHTYIIGMTGTGKSVLLANLALQDIRNGKGVCVIDPHGSLVESILPNIPQERIDEVIYFNPMDTERPIGLNMLEAETIEGQDFVIQEMISIFYKLVTDPAMIGPMFEHNMRNAMLTLMADKESGGTIAEIPRIFTDKDFQRYKISKVTDPMVRSFWEQEMAKTSDFHKSEMLGYLISKVGRFVENAMMRNIIGQTRSGFNFRQVMDEQKILLVNLAKGKIGEINSNLLGLITVAKLQMAAFARADLPEAKRHDFYLYIDEFQNFVTDSIAIILAEARKYKLNLILAHQYLGQLSEAASVEGKNYGSKIKDAIFGNVGTITAFRIGVEDAELVAKQMAPVVNEYDLINIERFNAYIRLLVDSQPLKAFNIHTFPLPVGDSAIIDEIKEFSRWKYGADRRKVETEILERSRLGIMKADNIIPSVEKTP</sequence>
<dbReference type="Proteomes" id="UP000178930">
    <property type="component" value="Unassembled WGS sequence"/>
</dbReference>
<dbReference type="InterPro" id="IPR051162">
    <property type="entry name" value="T4SS_component"/>
</dbReference>
<evidence type="ECO:0000313" key="2">
    <source>
        <dbReference type="EMBL" id="OGY43457.1"/>
    </source>
</evidence>
<dbReference type="PANTHER" id="PTHR30121:SF6">
    <property type="entry name" value="SLR6007 PROTEIN"/>
    <property type="match status" value="1"/>
</dbReference>
<dbReference type="Pfam" id="PF10412">
    <property type="entry name" value="TrwB_AAD_bind"/>
    <property type="match status" value="1"/>
</dbReference>
<dbReference type="PANTHER" id="PTHR30121">
    <property type="entry name" value="UNCHARACTERIZED PROTEIN YJGR-RELATED"/>
    <property type="match status" value="1"/>
</dbReference>
<organism evidence="2 3">
    <name type="scientific">Candidatus Buchananbacteria bacterium RIFCSPHIGHO2_01_FULL_39_14</name>
    <dbReference type="NCBI Taxonomy" id="1797532"/>
    <lineage>
        <taxon>Bacteria</taxon>
        <taxon>Candidatus Buchananiibacteriota</taxon>
    </lineage>
</organism>
<name>A0A1G1XVY2_9BACT</name>
<comment type="caution">
    <text evidence="2">The sequence shown here is derived from an EMBL/GenBank/DDBJ whole genome shotgun (WGS) entry which is preliminary data.</text>
</comment>
<dbReference type="CDD" id="cd01127">
    <property type="entry name" value="TrwB_TraG_TraD_VirD4"/>
    <property type="match status" value="1"/>
</dbReference>
<dbReference type="Gene3D" id="3.40.50.300">
    <property type="entry name" value="P-loop containing nucleotide triphosphate hydrolases"/>
    <property type="match status" value="2"/>
</dbReference>
<dbReference type="SUPFAM" id="SSF52540">
    <property type="entry name" value="P-loop containing nucleoside triphosphate hydrolases"/>
    <property type="match status" value="1"/>
</dbReference>
<feature type="domain" description="Type IV secretion system coupling protein TraD DNA-binding" evidence="1">
    <location>
        <begin position="28"/>
        <end position="371"/>
    </location>
</feature>
<protein>
    <recommendedName>
        <fullName evidence="1">Type IV secretion system coupling protein TraD DNA-binding domain-containing protein</fullName>
    </recommendedName>
</protein>
<dbReference type="InterPro" id="IPR027417">
    <property type="entry name" value="P-loop_NTPase"/>
</dbReference>
<dbReference type="STRING" id="1797532.A2729_04335"/>
<dbReference type="EMBL" id="MHIB01000037">
    <property type="protein sequence ID" value="OGY43457.1"/>
    <property type="molecule type" value="Genomic_DNA"/>
</dbReference>
<evidence type="ECO:0000259" key="1">
    <source>
        <dbReference type="Pfam" id="PF10412"/>
    </source>
</evidence>
<accession>A0A1G1XVY2</accession>
<evidence type="ECO:0000313" key="3">
    <source>
        <dbReference type="Proteomes" id="UP000178930"/>
    </source>
</evidence>
<reference evidence="2 3" key="1">
    <citation type="journal article" date="2016" name="Nat. Commun.">
        <title>Thousands of microbial genomes shed light on interconnected biogeochemical processes in an aquifer system.</title>
        <authorList>
            <person name="Anantharaman K."/>
            <person name="Brown C.T."/>
            <person name="Hug L.A."/>
            <person name="Sharon I."/>
            <person name="Castelle C.J."/>
            <person name="Probst A.J."/>
            <person name="Thomas B.C."/>
            <person name="Singh A."/>
            <person name="Wilkins M.J."/>
            <person name="Karaoz U."/>
            <person name="Brodie E.L."/>
            <person name="Williams K.H."/>
            <person name="Hubbard S.S."/>
            <person name="Banfield J.F."/>
        </authorList>
    </citation>
    <scope>NUCLEOTIDE SEQUENCE [LARGE SCALE GENOMIC DNA]</scope>
</reference>